<feature type="chain" id="PRO_5022693665" evidence="1">
    <location>
        <begin position="18"/>
        <end position="184"/>
    </location>
</feature>
<sequence precursor="true">MIGVMIAATIVSLTAVAYCVGQRNAMAAQINAATVDSTIPLPLLEASASVTSEKYSMATGNISEDADGVFVLDHNSGLLQCSVIYPRVGRFMSAFTINVADALGTSGKGGSYIMVTGRADFPRASNRPAASTVIYVMDTATGNYACFGVPFDRVAMNANRQQQGSLVLITTGTANPVIDRDDLR</sequence>
<accession>A0A5C5WI83</accession>
<dbReference type="EMBL" id="SJPI01000003">
    <property type="protein sequence ID" value="TWT49512.1"/>
    <property type="molecule type" value="Genomic_DNA"/>
</dbReference>
<feature type="signal peptide" evidence="1">
    <location>
        <begin position="1"/>
        <end position="17"/>
    </location>
</feature>
<keyword evidence="1" id="KW-0732">Signal</keyword>
<comment type="caution">
    <text evidence="2">The sequence shown here is derived from an EMBL/GenBank/DDBJ whole genome shotgun (WGS) entry which is preliminary data.</text>
</comment>
<keyword evidence="3" id="KW-1185">Reference proteome</keyword>
<protein>
    <submittedName>
        <fullName evidence="2">Uncharacterized protein</fullName>
    </submittedName>
</protein>
<organism evidence="2 3">
    <name type="scientific">Rubripirellula amarantea</name>
    <dbReference type="NCBI Taxonomy" id="2527999"/>
    <lineage>
        <taxon>Bacteria</taxon>
        <taxon>Pseudomonadati</taxon>
        <taxon>Planctomycetota</taxon>
        <taxon>Planctomycetia</taxon>
        <taxon>Pirellulales</taxon>
        <taxon>Pirellulaceae</taxon>
        <taxon>Rubripirellula</taxon>
    </lineage>
</organism>
<evidence type="ECO:0000313" key="3">
    <source>
        <dbReference type="Proteomes" id="UP000316598"/>
    </source>
</evidence>
<proteinExistence type="predicted"/>
<evidence type="ECO:0000313" key="2">
    <source>
        <dbReference type="EMBL" id="TWT49512.1"/>
    </source>
</evidence>
<name>A0A5C5WI83_9BACT</name>
<dbReference type="Proteomes" id="UP000316598">
    <property type="component" value="Unassembled WGS sequence"/>
</dbReference>
<gene>
    <name evidence="2" type="ORF">Pla22_47090</name>
</gene>
<reference evidence="2 3" key="1">
    <citation type="submission" date="2019-02" db="EMBL/GenBank/DDBJ databases">
        <title>Deep-cultivation of Planctomycetes and their phenomic and genomic characterization uncovers novel biology.</title>
        <authorList>
            <person name="Wiegand S."/>
            <person name="Jogler M."/>
            <person name="Boedeker C."/>
            <person name="Pinto D."/>
            <person name="Vollmers J."/>
            <person name="Rivas-Marin E."/>
            <person name="Kohn T."/>
            <person name="Peeters S.H."/>
            <person name="Heuer A."/>
            <person name="Rast P."/>
            <person name="Oberbeckmann S."/>
            <person name="Bunk B."/>
            <person name="Jeske O."/>
            <person name="Meyerdierks A."/>
            <person name="Storesund J.E."/>
            <person name="Kallscheuer N."/>
            <person name="Luecker S."/>
            <person name="Lage O.M."/>
            <person name="Pohl T."/>
            <person name="Merkel B.J."/>
            <person name="Hornburger P."/>
            <person name="Mueller R.-W."/>
            <person name="Bruemmer F."/>
            <person name="Labrenz M."/>
            <person name="Spormann A.M."/>
            <person name="Op Den Camp H."/>
            <person name="Overmann J."/>
            <person name="Amann R."/>
            <person name="Jetten M.S.M."/>
            <person name="Mascher T."/>
            <person name="Medema M.H."/>
            <person name="Devos D.P."/>
            <person name="Kaster A.-K."/>
            <person name="Ovreas L."/>
            <person name="Rohde M."/>
            <person name="Galperin M.Y."/>
            <person name="Jogler C."/>
        </authorList>
    </citation>
    <scope>NUCLEOTIDE SEQUENCE [LARGE SCALE GENOMIC DNA]</scope>
    <source>
        <strain evidence="2 3">Pla22</strain>
    </source>
</reference>
<dbReference type="AlphaFoldDB" id="A0A5C5WI83"/>
<evidence type="ECO:0000256" key="1">
    <source>
        <dbReference type="SAM" id="SignalP"/>
    </source>
</evidence>